<feature type="non-terminal residue" evidence="12">
    <location>
        <position position="1"/>
    </location>
</feature>
<evidence type="ECO:0000313" key="13">
    <source>
        <dbReference type="Proteomes" id="UP000276834"/>
    </source>
</evidence>
<feature type="region of interest" description="Disordered" evidence="10">
    <location>
        <begin position="692"/>
        <end position="717"/>
    </location>
</feature>
<dbReference type="PANTHER" id="PTHR16299:SF2">
    <property type="entry name" value="CENTROSOMAL PROTEIN KIZUNA"/>
    <property type="match status" value="1"/>
</dbReference>
<name>A0A3L8SSW1_CHLGU</name>
<evidence type="ECO:0000256" key="5">
    <source>
        <dbReference type="ARBA" id="ARBA00022490"/>
    </source>
</evidence>
<dbReference type="GO" id="GO:0007051">
    <property type="term" value="P:spindle organization"/>
    <property type="evidence" value="ECO:0007669"/>
    <property type="project" value="InterPro"/>
</dbReference>
<comment type="similarity">
    <text evidence="3">Belongs to the kizuna family.</text>
</comment>
<feature type="compositionally biased region" description="Basic and acidic residues" evidence="10">
    <location>
        <begin position="19"/>
        <end position="36"/>
    </location>
</feature>
<reference evidence="12 13" key="1">
    <citation type="journal article" date="2018" name="Proc. R. Soc. B">
        <title>A non-coding region near Follistatin controls head colour polymorphism in the Gouldian finch.</title>
        <authorList>
            <person name="Toomey M.B."/>
            <person name="Marques C.I."/>
            <person name="Andrade P."/>
            <person name="Araujo P.M."/>
            <person name="Sabatino S."/>
            <person name="Gazda M.A."/>
            <person name="Afonso S."/>
            <person name="Lopes R.J."/>
            <person name="Corbo J.C."/>
            <person name="Carneiro M."/>
        </authorList>
    </citation>
    <scope>NUCLEOTIDE SEQUENCE [LARGE SCALE GENOMIC DNA]</scope>
    <source>
        <strain evidence="12">Red01</strain>
        <tissue evidence="12">Muscle</tissue>
    </source>
</reference>
<dbReference type="STRING" id="44316.ENSEGOP00005004196"/>
<keyword evidence="11" id="KW-1133">Transmembrane helix</keyword>
<feature type="region of interest" description="Disordered" evidence="10">
    <location>
        <begin position="270"/>
        <end position="291"/>
    </location>
</feature>
<evidence type="ECO:0000313" key="12">
    <source>
        <dbReference type="EMBL" id="RLW07125.1"/>
    </source>
</evidence>
<gene>
    <name evidence="12" type="ORF">DV515_00004286</name>
</gene>
<dbReference type="PANTHER" id="PTHR16299">
    <property type="entry name" value="CENTROSOMAL PROTEIN KIZUNA"/>
    <property type="match status" value="1"/>
</dbReference>
<dbReference type="AlphaFoldDB" id="A0A3L8SSW1"/>
<evidence type="ECO:0000256" key="2">
    <source>
        <dbReference type="ARBA" id="ARBA00004300"/>
    </source>
</evidence>
<evidence type="ECO:0000256" key="4">
    <source>
        <dbReference type="ARBA" id="ARBA00013872"/>
    </source>
</evidence>
<keyword evidence="13" id="KW-1185">Reference proteome</keyword>
<feature type="region of interest" description="Disordered" evidence="10">
    <location>
        <begin position="1"/>
        <end position="57"/>
    </location>
</feature>
<comment type="subcellular location">
    <subcellularLocation>
        <location evidence="1">Cytoplasm</location>
        <location evidence="1">Cytoskeleton</location>
        <location evidence="1">Cilium basal body</location>
    </subcellularLocation>
    <subcellularLocation>
        <location evidence="2">Cytoplasm</location>
        <location evidence="2">Cytoskeleton</location>
        <location evidence="2">Microtubule organizing center</location>
        <location evidence="2">Centrosome</location>
    </subcellularLocation>
</comment>
<feature type="compositionally biased region" description="Polar residues" evidence="10">
    <location>
        <begin position="655"/>
        <end position="668"/>
    </location>
</feature>
<keyword evidence="11" id="KW-0812">Transmembrane</keyword>
<evidence type="ECO:0000256" key="9">
    <source>
        <dbReference type="ARBA" id="ARBA00031153"/>
    </source>
</evidence>
<keyword evidence="5" id="KW-0963">Cytoplasm</keyword>
<feature type="region of interest" description="Disordered" evidence="10">
    <location>
        <begin position="595"/>
        <end position="675"/>
    </location>
</feature>
<evidence type="ECO:0000256" key="6">
    <source>
        <dbReference type="ARBA" id="ARBA00023212"/>
    </source>
</evidence>
<feature type="compositionally biased region" description="Pro residues" evidence="10">
    <location>
        <begin position="37"/>
        <end position="54"/>
    </location>
</feature>
<dbReference type="EMBL" id="QUSF01000008">
    <property type="protein sequence ID" value="RLW07125.1"/>
    <property type="molecule type" value="Genomic_DNA"/>
</dbReference>
<feature type="compositionally biased region" description="Basic and acidic residues" evidence="10">
    <location>
        <begin position="624"/>
        <end position="645"/>
    </location>
</feature>
<evidence type="ECO:0000256" key="10">
    <source>
        <dbReference type="SAM" id="MobiDB-lite"/>
    </source>
</evidence>
<organism evidence="12 13">
    <name type="scientific">Chloebia gouldiae</name>
    <name type="common">Gouldian finch</name>
    <name type="synonym">Erythrura gouldiae</name>
    <dbReference type="NCBI Taxonomy" id="44316"/>
    <lineage>
        <taxon>Eukaryota</taxon>
        <taxon>Metazoa</taxon>
        <taxon>Chordata</taxon>
        <taxon>Craniata</taxon>
        <taxon>Vertebrata</taxon>
        <taxon>Euteleostomi</taxon>
        <taxon>Archelosauria</taxon>
        <taxon>Archosauria</taxon>
        <taxon>Dinosauria</taxon>
        <taxon>Saurischia</taxon>
        <taxon>Theropoda</taxon>
        <taxon>Coelurosauria</taxon>
        <taxon>Aves</taxon>
        <taxon>Neognathae</taxon>
        <taxon>Neoaves</taxon>
        <taxon>Telluraves</taxon>
        <taxon>Australaves</taxon>
        <taxon>Passeriformes</taxon>
        <taxon>Passeroidea</taxon>
        <taxon>Passeridae</taxon>
        <taxon>Chloebia</taxon>
    </lineage>
</organism>
<keyword evidence="6" id="KW-0206">Cytoskeleton</keyword>
<dbReference type="OrthoDB" id="8015657at2759"/>
<dbReference type="Proteomes" id="UP000276834">
    <property type="component" value="Unassembled WGS sequence"/>
</dbReference>
<sequence>FRAGHGGSRAWAPLGTVRGHRDRERHRDRGHWDHPRAPAPPGWAAPRPPAPQPPRASGARRLELGRQRMEYTTADPHLVRQRLQRRLEAVSARQQLALHRNQALCQEFLQLEAHMEATGWESIRKMEVTSYKTWSWVFAVVMQESPACSIDSSAVSQIQQMLQEKAKPCGFLNHIIIIMLLLFPKVQFGMLQRDDSRFLKLICNVCLYATDAWSQVFEEAQSEREMSSFRLSKSNGTPQKHLAVFVPHTAVAQEWYGREIKNLLSLQEGSLSAGGDKEEGPTEQVLQTRGQVEIGTNTAMPGELGYPALLGCLTSAASATGGLGAQQKPPLCSPSSDGLSPETGNAAGESEEGAAGHGDLAASEEGSEQLTSASGAKAAPPRPGSDPGAKPSLSSWWTRREQSRVKLPVPASAEEVRPNVPSLQQERGRDAQAPECSLLPPPNPPAAQEEPLDSSAPHRLLEGLVERMSPRHRALYQGQPSAAAEQPGACAGASRLAQGDLEVMEATVLQQLQAVSQCVQSRSLPLENTGEAVSRAGYEEHTRDTDALQSLLSHHSLFLKHHWIQFPERVAGMFEQPLALGEEGQDHQTVPVLRDALPGECGDEPPVLSDESSLSLPLIPTNDGEGKQGELARQEPGEDRGHDSPEGSGSLGTHLESSSLSDGSTPPFSRTELRKETLTAIKSKAFWGESDDSCSELEAALRPQTHSTDSDDFDDYD</sequence>
<keyword evidence="7" id="KW-0966">Cell projection</keyword>
<keyword evidence="11" id="KW-0472">Membrane</keyword>
<proteinExistence type="inferred from homology"/>
<evidence type="ECO:0000256" key="8">
    <source>
        <dbReference type="ARBA" id="ARBA00024919"/>
    </source>
</evidence>
<feature type="transmembrane region" description="Helical" evidence="11">
    <location>
        <begin position="171"/>
        <end position="191"/>
    </location>
</feature>
<dbReference type="GO" id="GO:0005813">
    <property type="term" value="C:centrosome"/>
    <property type="evidence" value="ECO:0007669"/>
    <property type="project" value="UniProtKB-SubCell"/>
</dbReference>
<evidence type="ECO:0000256" key="1">
    <source>
        <dbReference type="ARBA" id="ARBA00004120"/>
    </source>
</evidence>
<evidence type="ECO:0000256" key="11">
    <source>
        <dbReference type="SAM" id="Phobius"/>
    </source>
</evidence>
<comment type="function">
    <text evidence="8">Centrosomal protein required for establishing a robust mitotic centrosome architecture that can endure the forces that converge on the centrosomes during spindle formation. Required for stabilizing the expanded pericentriolar material around the centriole.</text>
</comment>
<accession>A0A3L8SSW1</accession>
<evidence type="ECO:0000256" key="3">
    <source>
        <dbReference type="ARBA" id="ARBA00010767"/>
    </source>
</evidence>
<dbReference type="InterPro" id="IPR026742">
    <property type="entry name" value="Centrosomal_kizuma"/>
</dbReference>
<comment type="caution">
    <text evidence="12">The sequence shown here is derived from an EMBL/GenBank/DDBJ whole genome shotgun (WGS) entry which is preliminary data.</text>
</comment>
<feature type="region of interest" description="Disordered" evidence="10">
    <location>
        <begin position="322"/>
        <end position="453"/>
    </location>
</feature>
<protein>
    <recommendedName>
        <fullName evidence="4">Centrosomal protein kizuna</fullName>
    </recommendedName>
    <alternativeName>
        <fullName evidence="9">Polo-like kinase 1 substrate 1</fullName>
    </alternativeName>
</protein>
<evidence type="ECO:0000256" key="7">
    <source>
        <dbReference type="ARBA" id="ARBA00023273"/>
    </source>
</evidence>